<dbReference type="EMBL" id="JAZGQO010000010">
    <property type="protein sequence ID" value="KAK6175338.1"/>
    <property type="molecule type" value="Genomic_DNA"/>
</dbReference>
<sequence length="274" mass="30807">METEEMDESLLHTALKIDDTDDDNFDLDIPPTTGNEYLRRVRQEAKECPDVMVANLDTTVFHSKQTVKVSQPVICCPAPRGLAPSLSWQKHQIATFSTLRQRFIQHQAFLKKNKIKPTKVPNSNDAESWCRLCFGRLTVKPRQEAEPMIQNGDVQPKPSPPLQLNGSPPLVSIISAMAQPAIVKVLQYHVNWLEATGFTSHQGRWLYALMTALQKPLIPEACSLLRTLARLCSQIRATLSQDEAGENQLTELNLMICLVARYFDQGDLIEDGNT</sequence>
<keyword evidence="4 7" id="KW-0508">mRNA splicing</keyword>
<comment type="caution">
    <text evidence="8">The sequence shown here is derived from an EMBL/GenBank/DDBJ whole genome shotgun (WGS) entry which is preliminary data.</text>
</comment>
<dbReference type="GO" id="GO:0005681">
    <property type="term" value="C:spliceosomal complex"/>
    <property type="evidence" value="ECO:0007669"/>
    <property type="project" value="UniProtKB-UniRule"/>
</dbReference>
<evidence type="ECO:0000313" key="8">
    <source>
        <dbReference type="EMBL" id="KAK6175338.1"/>
    </source>
</evidence>
<accession>A0AAN8JGN4</accession>
<evidence type="ECO:0000256" key="3">
    <source>
        <dbReference type="ARBA" id="ARBA00022664"/>
    </source>
</evidence>
<organism evidence="8 9">
    <name type="scientific">Patella caerulea</name>
    <name type="common">Rayed Mediterranean limpet</name>
    <dbReference type="NCBI Taxonomy" id="87958"/>
    <lineage>
        <taxon>Eukaryota</taxon>
        <taxon>Metazoa</taxon>
        <taxon>Spiralia</taxon>
        <taxon>Lophotrochozoa</taxon>
        <taxon>Mollusca</taxon>
        <taxon>Gastropoda</taxon>
        <taxon>Patellogastropoda</taxon>
        <taxon>Patelloidea</taxon>
        <taxon>Patellidae</taxon>
        <taxon>Patella</taxon>
    </lineage>
</organism>
<comment type="subunit">
    <text evidence="7">Part of the core SMN complex.</text>
</comment>
<dbReference type="Gene3D" id="1.20.58.1070">
    <property type="match status" value="1"/>
</dbReference>
<gene>
    <name evidence="8" type="ORF">SNE40_013825</name>
</gene>
<evidence type="ECO:0000313" key="9">
    <source>
        <dbReference type="Proteomes" id="UP001347796"/>
    </source>
</evidence>
<dbReference type="AlphaFoldDB" id="A0AAN8JGN4"/>
<dbReference type="InterPro" id="IPR035426">
    <property type="entry name" value="Gemin2/Brr1"/>
</dbReference>
<dbReference type="PIRSF" id="PIRSF038038">
    <property type="entry name" value="SMN_Gemin2"/>
    <property type="match status" value="1"/>
</dbReference>
<comment type="function">
    <text evidence="7">The SMN complex catalyzes the assembly of small nuclear ribonucleoproteins (snRNPs), the building blocks of the spliceosome, and thereby plays an important role in the splicing of cellular pre-mRNAs.</text>
</comment>
<evidence type="ECO:0000256" key="4">
    <source>
        <dbReference type="ARBA" id="ARBA00023187"/>
    </source>
</evidence>
<dbReference type="Pfam" id="PF04938">
    <property type="entry name" value="SIP1"/>
    <property type="match status" value="1"/>
</dbReference>
<dbReference type="Proteomes" id="UP001347796">
    <property type="component" value="Unassembled WGS sequence"/>
</dbReference>
<evidence type="ECO:0000256" key="1">
    <source>
        <dbReference type="ARBA" id="ARBA00004496"/>
    </source>
</evidence>
<keyword evidence="2 7" id="KW-0963">Cytoplasm</keyword>
<dbReference type="PANTHER" id="PTHR12794:SF0">
    <property type="entry name" value="GEM-ASSOCIATED PROTEIN 2"/>
    <property type="match status" value="1"/>
</dbReference>
<evidence type="ECO:0000256" key="5">
    <source>
        <dbReference type="ARBA" id="ARBA00025758"/>
    </source>
</evidence>
<comment type="subcellular location">
    <subcellularLocation>
        <location evidence="1">Cytoplasm</location>
    </subcellularLocation>
</comment>
<protein>
    <recommendedName>
        <fullName evidence="6 7">Gem-associated protein 2</fullName>
    </recommendedName>
</protein>
<comment type="similarity">
    <text evidence="5 7">Belongs to the gemin-2 family.</text>
</comment>
<dbReference type="GO" id="GO:0000245">
    <property type="term" value="P:spliceosomal complex assembly"/>
    <property type="evidence" value="ECO:0007669"/>
    <property type="project" value="UniProtKB-UniRule"/>
</dbReference>
<reference evidence="8 9" key="1">
    <citation type="submission" date="2024-01" db="EMBL/GenBank/DDBJ databases">
        <title>The genome of the rayed Mediterranean limpet Patella caerulea (Linnaeus, 1758).</title>
        <authorList>
            <person name="Anh-Thu Weber A."/>
            <person name="Halstead-Nussloch G."/>
        </authorList>
    </citation>
    <scope>NUCLEOTIDE SEQUENCE [LARGE SCALE GENOMIC DNA]</scope>
    <source>
        <strain evidence="8">AATW-2023a</strain>
        <tissue evidence="8">Whole specimen</tissue>
    </source>
</reference>
<evidence type="ECO:0000256" key="7">
    <source>
        <dbReference type="PIRNR" id="PIRNR038038"/>
    </source>
</evidence>
<evidence type="ECO:0000256" key="6">
    <source>
        <dbReference type="ARBA" id="ARBA00047179"/>
    </source>
</evidence>
<evidence type="ECO:0000256" key="2">
    <source>
        <dbReference type="ARBA" id="ARBA00022490"/>
    </source>
</evidence>
<name>A0AAN8JGN4_PATCE</name>
<dbReference type="InterPro" id="IPR017364">
    <property type="entry name" value="GEMIN2"/>
</dbReference>
<keyword evidence="3 7" id="KW-0507">mRNA processing</keyword>
<dbReference type="GO" id="GO:0032797">
    <property type="term" value="C:SMN complex"/>
    <property type="evidence" value="ECO:0007669"/>
    <property type="project" value="UniProtKB-UniRule"/>
</dbReference>
<dbReference type="GO" id="GO:0000387">
    <property type="term" value="P:spliceosomal snRNP assembly"/>
    <property type="evidence" value="ECO:0007669"/>
    <property type="project" value="UniProtKB-UniRule"/>
</dbReference>
<keyword evidence="9" id="KW-1185">Reference proteome</keyword>
<proteinExistence type="inferred from homology"/>
<dbReference type="PANTHER" id="PTHR12794">
    <property type="entry name" value="GEMIN2"/>
    <property type="match status" value="1"/>
</dbReference>